<keyword evidence="2" id="KW-1185">Reference proteome</keyword>
<reference evidence="1 2" key="1">
    <citation type="submission" date="2019-10" db="EMBL/GenBank/DDBJ databases">
        <title>Genomic and transcriptomic insights into the perfect genentic adaptation of a filamentous nitrogen-fixing cyanobacterium to rice fields.</title>
        <authorList>
            <person name="Chen Z."/>
        </authorList>
    </citation>
    <scope>NUCLEOTIDE SEQUENCE [LARGE SCALE GENOMIC DNA]</scope>
    <source>
        <strain evidence="1">CCNUC1</strain>
    </source>
</reference>
<evidence type="ECO:0000313" key="1">
    <source>
        <dbReference type="EMBL" id="QFS52478.1"/>
    </source>
</evidence>
<sequence length="101" mass="10904">MIAGKLGITIKINELPQPKDVENAWPQFDLNCDGRITTITVKPKIYNKLTDVTSNYPHSVAAIAGKLGQSNELGFVLKSPNIQVFKCKPKAETTSAFGAAS</sequence>
<dbReference type="AlphaFoldDB" id="A0A5P8WI54"/>
<evidence type="ECO:0000313" key="2">
    <source>
        <dbReference type="Proteomes" id="UP000326678"/>
    </source>
</evidence>
<accession>A0A5P8WI54</accession>
<dbReference type="Proteomes" id="UP000326678">
    <property type="component" value="Chromosome pGXM01"/>
</dbReference>
<dbReference type="RefSeq" id="WP_152592686.1">
    <property type="nucleotide sequence ID" value="NZ_CP045228.1"/>
</dbReference>
<organism evidence="1 2">
    <name type="scientific">Nostoc sphaeroides CCNUC1</name>
    <dbReference type="NCBI Taxonomy" id="2653204"/>
    <lineage>
        <taxon>Bacteria</taxon>
        <taxon>Bacillati</taxon>
        <taxon>Cyanobacteriota</taxon>
        <taxon>Cyanophyceae</taxon>
        <taxon>Nostocales</taxon>
        <taxon>Nostocaceae</taxon>
        <taxon>Nostoc</taxon>
    </lineage>
</organism>
<proteinExistence type="predicted"/>
<name>A0A5P8WI54_9NOSO</name>
<dbReference type="KEGG" id="nsh:GXM_09972"/>
<protein>
    <submittedName>
        <fullName evidence="1">Uncharacterized protein</fullName>
    </submittedName>
</protein>
<dbReference type="EMBL" id="CP045228">
    <property type="protein sequence ID" value="QFS52478.1"/>
    <property type="molecule type" value="Genomic_DNA"/>
</dbReference>
<gene>
    <name evidence="1" type="ORF">GXM_09972</name>
</gene>